<sequence length="176" mass="19076">MVTKTGVLTLGIRDLGAKMSYQNASDVCNRIYRVSESAIDVIDGNPSWFDQASSKIALIVGDAPIRYLDHNIATTDEKRAVILTFTDGVLVLIELDFDKDSPEADTRVIGRSELQGMSVGAVTNAVGYAGAEWPKRVAVSLVYGADTYNLPFRSYDPHLALELAALVPSLAVDLNR</sequence>
<evidence type="ECO:0000313" key="2">
    <source>
        <dbReference type="Proteomes" id="UP000298468"/>
    </source>
</evidence>
<organism evidence="1 2">
    <name type="scientific">Cryobacterium lactosi</name>
    <dbReference type="NCBI Taxonomy" id="1259202"/>
    <lineage>
        <taxon>Bacteria</taxon>
        <taxon>Bacillati</taxon>
        <taxon>Actinomycetota</taxon>
        <taxon>Actinomycetes</taxon>
        <taxon>Micrococcales</taxon>
        <taxon>Microbacteriaceae</taxon>
        <taxon>Cryobacterium</taxon>
    </lineage>
</organism>
<dbReference type="EMBL" id="SOHM01000020">
    <property type="protein sequence ID" value="TFD90802.1"/>
    <property type="molecule type" value="Genomic_DNA"/>
</dbReference>
<dbReference type="Proteomes" id="UP000298468">
    <property type="component" value="Unassembled WGS sequence"/>
</dbReference>
<gene>
    <name evidence="1" type="ORF">E3T61_09825</name>
</gene>
<evidence type="ECO:0000313" key="1">
    <source>
        <dbReference type="EMBL" id="TFD90802.1"/>
    </source>
</evidence>
<comment type="caution">
    <text evidence="1">The sequence shown here is derived from an EMBL/GenBank/DDBJ whole genome shotgun (WGS) entry which is preliminary data.</text>
</comment>
<reference evidence="1 2" key="1">
    <citation type="submission" date="2019-03" db="EMBL/GenBank/DDBJ databases">
        <title>Genomics of glacier-inhabiting Cryobacterium strains.</title>
        <authorList>
            <person name="Liu Q."/>
            <person name="Xin Y.-H."/>
        </authorList>
    </citation>
    <scope>NUCLEOTIDE SEQUENCE [LARGE SCALE GENOMIC DNA]</scope>
    <source>
        <strain evidence="1 2">Sr59</strain>
    </source>
</reference>
<name>A0A4R9BUL6_9MICO</name>
<dbReference type="AlphaFoldDB" id="A0A4R9BUL6"/>
<proteinExistence type="predicted"/>
<keyword evidence="2" id="KW-1185">Reference proteome</keyword>
<protein>
    <submittedName>
        <fullName evidence="1">Uncharacterized protein</fullName>
    </submittedName>
</protein>
<accession>A0A4R9BUL6</accession>